<dbReference type="KEGG" id="run:DR864_00165"/>
<reference evidence="3 4" key="1">
    <citation type="submission" date="2018-07" db="EMBL/GenBank/DDBJ databases">
        <title>Genome sequencing of Runella.</title>
        <authorList>
            <person name="Baek M.-G."/>
            <person name="Yi H."/>
        </authorList>
    </citation>
    <scope>NUCLEOTIDE SEQUENCE [LARGE SCALE GENOMIC DNA]</scope>
    <source>
        <strain evidence="3 4">HYN0085</strain>
    </source>
</reference>
<proteinExistence type="predicted"/>
<accession>A0A344TCD0</accession>
<organism evidence="3 4">
    <name type="scientific">Runella rosea</name>
    <dbReference type="NCBI Taxonomy" id="2259595"/>
    <lineage>
        <taxon>Bacteria</taxon>
        <taxon>Pseudomonadati</taxon>
        <taxon>Bacteroidota</taxon>
        <taxon>Cytophagia</taxon>
        <taxon>Cytophagales</taxon>
        <taxon>Spirosomataceae</taxon>
        <taxon>Runella</taxon>
    </lineage>
</organism>
<keyword evidence="1" id="KW-0472">Membrane</keyword>
<protein>
    <submittedName>
        <fullName evidence="3">Uncharacterized protein</fullName>
    </submittedName>
</protein>
<dbReference type="EMBL" id="CP030850">
    <property type="protein sequence ID" value="AXE16246.1"/>
    <property type="molecule type" value="Genomic_DNA"/>
</dbReference>
<keyword evidence="4" id="KW-1185">Reference proteome</keyword>
<evidence type="ECO:0000256" key="1">
    <source>
        <dbReference type="SAM" id="Phobius"/>
    </source>
</evidence>
<feature type="transmembrane region" description="Helical" evidence="1">
    <location>
        <begin position="67"/>
        <end position="91"/>
    </location>
</feature>
<dbReference type="KEGG" id="run:DR864_00440"/>
<dbReference type="RefSeq" id="WP_114065067.1">
    <property type="nucleotide sequence ID" value="NZ_CP030850.1"/>
</dbReference>
<gene>
    <name evidence="2" type="ORF">DR864_00165</name>
    <name evidence="3" type="ORF">DR864_00440</name>
</gene>
<keyword evidence="1" id="KW-1133">Transmembrane helix</keyword>
<evidence type="ECO:0000313" key="3">
    <source>
        <dbReference type="EMBL" id="AXE16301.1"/>
    </source>
</evidence>
<sequence length="101" mass="11399">MSQIRGEASLLRIFLSNFQNRFSHEKDLDIHRPRPDFTGWLNTVLLITFHDLAFKTMQKPLMNDDDVWGVFLTGILCALGSAAIVGAVLYCGSQLIAFLTR</sequence>
<keyword evidence="1" id="KW-0812">Transmembrane</keyword>
<dbReference type="AlphaFoldDB" id="A0A344TCD0"/>
<name>A0A344TCD0_9BACT</name>
<dbReference type="Proteomes" id="UP000251993">
    <property type="component" value="Chromosome"/>
</dbReference>
<evidence type="ECO:0000313" key="4">
    <source>
        <dbReference type="Proteomes" id="UP000251993"/>
    </source>
</evidence>
<dbReference type="EMBL" id="CP030850">
    <property type="protein sequence ID" value="AXE16301.1"/>
    <property type="molecule type" value="Genomic_DNA"/>
</dbReference>
<evidence type="ECO:0000313" key="2">
    <source>
        <dbReference type="EMBL" id="AXE16246.1"/>
    </source>
</evidence>